<feature type="region of interest" description="Disordered" evidence="2">
    <location>
        <begin position="187"/>
        <end position="282"/>
    </location>
</feature>
<protein>
    <submittedName>
        <fullName evidence="3">Uncharacterized protein</fullName>
    </submittedName>
</protein>
<keyword evidence="1" id="KW-0175">Coiled coil</keyword>
<evidence type="ECO:0000313" key="3">
    <source>
        <dbReference type="EMBL" id="PKA62611.1"/>
    </source>
</evidence>
<sequence length="563" mass="61747">MYSFLKLLQAERISWSLTLFRGLFSWMTVPGYGGCLALRAKTRKAMFSGASSSHSDWRDYYFFVGGDLGIPLTPGVCPPEVYVDVKWMAGQDTLRNLGRLKGRSWPLKDFLRHVRNDISLHAKTLGYNVLKEVDPPLGTVQMKRARRGHPPATQLGKEAAVGGEGVEVEIPELVCGGAIVNVVSSSDDAADDKKTLPELGYTGKGKEPMPATKPQAISKEGAGITIGGKGESNNATVGQEKVGESHSELIPKEVPGEKRGNSGNSEPEPPKKKARGKEVGGFAAREPHKWEKSVEPPFSAIFTGYFGDDGVRMAVRTTGVDRRLTVVTVPSDIKGRTYRGEVGLALEGGLVSEDMEEMESTSTPDLYSRCANRLAMVLARLTLALNRAMRTEEQALELGSQLAVKFSQLSAVEGEKAQLLEERDKLQEERAELQREKAELQKELVAYQSALGVAEANNKALQEKLIEASGKQETIILEKSLAAVEVYKTSLPCRKLRLEGIRRSWEGLVSALVQVGKITATELEEVDPFPCMAIAPTYKKEGFDLFDEVIHRVFRLLDRADRG</sequence>
<evidence type="ECO:0000313" key="4">
    <source>
        <dbReference type="Proteomes" id="UP000236161"/>
    </source>
</evidence>
<keyword evidence="4" id="KW-1185">Reference proteome</keyword>
<organism evidence="3 4">
    <name type="scientific">Apostasia shenzhenica</name>
    <dbReference type="NCBI Taxonomy" id="1088818"/>
    <lineage>
        <taxon>Eukaryota</taxon>
        <taxon>Viridiplantae</taxon>
        <taxon>Streptophyta</taxon>
        <taxon>Embryophyta</taxon>
        <taxon>Tracheophyta</taxon>
        <taxon>Spermatophyta</taxon>
        <taxon>Magnoliopsida</taxon>
        <taxon>Liliopsida</taxon>
        <taxon>Asparagales</taxon>
        <taxon>Orchidaceae</taxon>
        <taxon>Apostasioideae</taxon>
        <taxon>Apostasia</taxon>
    </lineage>
</organism>
<evidence type="ECO:0000256" key="2">
    <source>
        <dbReference type="SAM" id="MobiDB-lite"/>
    </source>
</evidence>
<gene>
    <name evidence="3" type="ORF">AXF42_Ash012198</name>
</gene>
<evidence type="ECO:0000256" key="1">
    <source>
        <dbReference type="SAM" id="Coils"/>
    </source>
</evidence>
<dbReference type="Proteomes" id="UP000236161">
    <property type="component" value="Unassembled WGS sequence"/>
</dbReference>
<name>A0A2I0B4B1_9ASPA</name>
<feature type="compositionally biased region" description="Basic and acidic residues" evidence="2">
    <location>
        <begin position="241"/>
        <end position="260"/>
    </location>
</feature>
<dbReference type="AlphaFoldDB" id="A0A2I0B4B1"/>
<feature type="coiled-coil region" evidence="1">
    <location>
        <begin position="409"/>
        <end position="471"/>
    </location>
</feature>
<proteinExistence type="predicted"/>
<accession>A0A2I0B4B1</accession>
<reference evidence="3 4" key="1">
    <citation type="journal article" date="2017" name="Nature">
        <title>The Apostasia genome and the evolution of orchids.</title>
        <authorList>
            <person name="Zhang G.Q."/>
            <person name="Liu K.W."/>
            <person name="Li Z."/>
            <person name="Lohaus R."/>
            <person name="Hsiao Y.Y."/>
            <person name="Niu S.C."/>
            <person name="Wang J.Y."/>
            <person name="Lin Y.C."/>
            <person name="Xu Q."/>
            <person name="Chen L.J."/>
            <person name="Yoshida K."/>
            <person name="Fujiwara S."/>
            <person name="Wang Z.W."/>
            <person name="Zhang Y.Q."/>
            <person name="Mitsuda N."/>
            <person name="Wang M."/>
            <person name="Liu G.H."/>
            <person name="Pecoraro L."/>
            <person name="Huang H.X."/>
            <person name="Xiao X.J."/>
            <person name="Lin M."/>
            <person name="Wu X.Y."/>
            <person name="Wu W.L."/>
            <person name="Chen Y.Y."/>
            <person name="Chang S.B."/>
            <person name="Sakamoto S."/>
            <person name="Ohme-Takagi M."/>
            <person name="Yagi M."/>
            <person name="Zeng S.J."/>
            <person name="Shen C.Y."/>
            <person name="Yeh C.M."/>
            <person name="Luo Y.B."/>
            <person name="Tsai W.C."/>
            <person name="Van de Peer Y."/>
            <person name="Liu Z.J."/>
        </authorList>
    </citation>
    <scope>NUCLEOTIDE SEQUENCE [LARGE SCALE GENOMIC DNA]</scope>
    <source>
        <strain evidence="4">cv. Shenzhen</strain>
        <tissue evidence="3">Stem</tissue>
    </source>
</reference>
<dbReference type="EMBL" id="KZ451916">
    <property type="protein sequence ID" value="PKA62611.1"/>
    <property type="molecule type" value="Genomic_DNA"/>
</dbReference>